<dbReference type="InterPro" id="IPR013519">
    <property type="entry name" value="Int_alpha_beta-p"/>
</dbReference>
<dbReference type="PANTHER" id="PTHR16026:SF0">
    <property type="entry name" value="CARTILAGE ACIDIC PROTEIN 1"/>
    <property type="match status" value="1"/>
</dbReference>
<keyword evidence="2" id="KW-0677">Repeat</keyword>
<keyword evidence="1" id="KW-0732">Signal</keyword>
<reference evidence="6" key="1">
    <citation type="submission" date="2017-04" db="EMBL/GenBank/DDBJ databases">
        <authorList>
            <person name="Varghese N."/>
            <person name="Submissions S."/>
        </authorList>
    </citation>
    <scope>NUCLEOTIDE SEQUENCE [LARGE SCALE GENOMIC DNA]</scope>
    <source>
        <strain evidence="6">DSM 16537</strain>
    </source>
</reference>
<dbReference type="OrthoDB" id="9816120at2"/>
<evidence type="ECO:0000256" key="1">
    <source>
        <dbReference type="ARBA" id="ARBA00022729"/>
    </source>
</evidence>
<keyword evidence="3" id="KW-0325">Glycoprotein</keyword>
<protein>
    <submittedName>
        <fullName evidence="5">Repeat domain-containing protein</fullName>
    </submittedName>
</protein>
<dbReference type="SUPFAM" id="SSF69318">
    <property type="entry name" value="Integrin alpha N-terminal domain"/>
    <property type="match status" value="3"/>
</dbReference>
<sequence>MKYLVSILFCISLLASCKQKEQKLFNAVPSSHTGITFNNAITETDTFNILTDEYIFNGGGVAVADFNNDGLPDLFFTGNQVSNKLYLNQGGLKFQDISEIAGIGDSETWSTGVAIVDVNSDGLMDVYVTAAMYPEKERRANLLFVNQGLNEQGIPVFKELAKEFGIADTGNGMGAVFFDFDKDGFLDLYVLNNEQSQTIPINYRQKIVDGSAINNDQLYKNNGDGTFSNVTLEAGILIEGFGLGLALGDINGDGWTDIYISNDYITNDILYINNGDGTFTNKIKDYIRHQSMFAMGCDISDFNNDGFLDIITLDMLGETNYRKKTTISKNLYQNYINNETWGYEYQHVRNMLHLGNGPDIPFSEIGHLSGVYQTDWSWAPLFADVDNDGLRDLMITNGFPRDITDKDFANYRVDVGRIATTRQLLDSLPIVRIPNYGFRNKGDLTFEDITEEWGLDIPSFSNGAVFADLDGDGDLDYVVNNINDEAFIFENTLNQKKEIPNFLRVKLEGPKNNPMGIGAKVVVRFSDGSFLYQEQQLSRGYMSSLDEILHFGMGNKAESISLEVLWQDGKYQKLDQVNINQLVSISEKDAILTEKSTLRFPLVPKDQPKLMKEVSADLGINYMHQEVDKIDYNVQRTLLHKLTQFGPSLAVGDLNGNGLEDFIVGSATGFGAKVFFQLEDGKFEEGELFGSEDEMKYEEMGMVLFDLDNDGDLDLYLVSGSNEFSLGSPLYTDRLFLNDGKGKFTYAPDKMPEINASGTVVRAADFDGDGNMDLFVGGRTPITQYPLPERSFLLKNTNGELVDVTDEFLPELKDLGMVTDALWTDVDNDGILELMIVGELMPITVFKYQNGKFVKVQETGLENHLGWWNSVVAGDFDGDGDMDYIVGNMGANNYLHPSFERPVTVYAKDFDGNQSMDPVTFAYFKNNDGNYESFPVHYWDDLYGQSILFRRKFAGYKYYGMATEKSLFSAEELEDAFILKGNYDRSSYVENLGNGKFQIHELPLMAQFAPVNGMVVDDVNGDGNLDVLMVGNDYGNEVFPGRNDAFNGLVLFGNGKGGFEAIRSYESGFVVPGDAKSMAILAGVEGKPLYLSTQNRGKLLIHQPNIQNENRSFIPPKGIHSVLIEFENGKTQKIEIFNRSGFYSNSGKSIIIPENTFSLKGVDYKGSVVDLEF</sequence>
<evidence type="ECO:0000259" key="4">
    <source>
        <dbReference type="Pfam" id="PF07593"/>
    </source>
</evidence>
<dbReference type="InterPro" id="IPR028994">
    <property type="entry name" value="Integrin_alpha_N"/>
</dbReference>
<evidence type="ECO:0000313" key="5">
    <source>
        <dbReference type="EMBL" id="SMD46231.1"/>
    </source>
</evidence>
<dbReference type="Gene3D" id="2.130.10.130">
    <property type="entry name" value="Integrin alpha, N-terminal"/>
    <property type="match status" value="3"/>
</dbReference>
<dbReference type="InterPro" id="IPR011519">
    <property type="entry name" value="UnbV_ASPIC"/>
</dbReference>
<feature type="domain" description="ASPIC/UnbV" evidence="4">
    <location>
        <begin position="516"/>
        <end position="583"/>
    </location>
</feature>
<proteinExistence type="predicted"/>
<gene>
    <name evidence="5" type="ORF">SAMN00777080_4912</name>
</gene>
<dbReference type="PROSITE" id="PS51257">
    <property type="entry name" value="PROKAR_LIPOPROTEIN"/>
    <property type="match status" value="1"/>
</dbReference>
<evidence type="ECO:0000256" key="2">
    <source>
        <dbReference type="ARBA" id="ARBA00022737"/>
    </source>
</evidence>
<dbReference type="STRING" id="758820.SAMN00777080_4912"/>
<dbReference type="Proteomes" id="UP000192333">
    <property type="component" value="Chromosome I"/>
</dbReference>
<dbReference type="AlphaFoldDB" id="A0A1W2HBR2"/>
<dbReference type="Pfam" id="PF01839">
    <property type="entry name" value="FG-GAP"/>
    <property type="match status" value="1"/>
</dbReference>
<organism evidence="5 6">
    <name type="scientific">Aquiflexum balticum DSM 16537</name>
    <dbReference type="NCBI Taxonomy" id="758820"/>
    <lineage>
        <taxon>Bacteria</taxon>
        <taxon>Pseudomonadati</taxon>
        <taxon>Bacteroidota</taxon>
        <taxon>Cytophagia</taxon>
        <taxon>Cytophagales</taxon>
        <taxon>Cyclobacteriaceae</taxon>
        <taxon>Aquiflexum</taxon>
    </lineage>
</organism>
<dbReference type="RefSeq" id="WP_084123155.1">
    <property type="nucleotide sequence ID" value="NZ_LT838813.1"/>
</dbReference>
<dbReference type="EMBL" id="LT838813">
    <property type="protein sequence ID" value="SMD46231.1"/>
    <property type="molecule type" value="Genomic_DNA"/>
</dbReference>
<dbReference type="Pfam" id="PF13517">
    <property type="entry name" value="FG-GAP_3"/>
    <property type="match status" value="4"/>
</dbReference>
<evidence type="ECO:0000313" key="6">
    <source>
        <dbReference type="Proteomes" id="UP000192333"/>
    </source>
</evidence>
<dbReference type="Pfam" id="PF07593">
    <property type="entry name" value="UnbV_ASPIC"/>
    <property type="match status" value="1"/>
</dbReference>
<dbReference type="InterPro" id="IPR027039">
    <property type="entry name" value="Crtac1"/>
</dbReference>
<dbReference type="InterPro" id="IPR013517">
    <property type="entry name" value="FG-GAP"/>
</dbReference>
<accession>A0A1W2HBR2</accession>
<dbReference type="SMART" id="SM00191">
    <property type="entry name" value="Int_alpha"/>
    <property type="match status" value="5"/>
</dbReference>
<name>A0A1W2HBR2_9BACT</name>
<dbReference type="PANTHER" id="PTHR16026">
    <property type="entry name" value="CARTILAGE ACIDIC PROTEIN 1"/>
    <property type="match status" value="1"/>
</dbReference>
<keyword evidence="6" id="KW-1185">Reference proteome</keyword>
<evidence type="ECO:0000256" key="3">
    <source>
        <dbReference type="ARBA" id="ARBA00023180"/>
    </source>
</evidence>